<reference evidence="2" key="1">
    <citation type="journal article" date="2021" name="Proc. Natl. Acad. Sci. U.S.A.">
        <title>A Catalog of Tens of Thousands of Viruses from Human Metagenomes Reveals Hidden Associations with Chronic Diseases.</title>
        <authorList>
            <person name="Tisza M.J."/>
            <person name="Buck C.B."/>
        </authorList>
    </citation>
    <scope>NUCLEOTIDE SEQUENCE</scope>
    <source>
        <strain evidence="2">CtbEa13</strain>
    </source>
</reference>
<organism evidence="2">
    <name type="scientific">Myoviridae sp. ctbEa13</name>
    <dbReference type="NCBI Taxonomy" id="2825136"/>
    <lineage>
        <taxon>Viruses</taxon>
        <taxon>Duplodnaviria</taxon>
        <taxon>Heunggongvirae</taxon>
        <taxon>Uroviricota</taxon>
        <taxon>Caudoviricetes</taxon>
    </lineage>
</organism>
<proteinExistence type="predicted"/>
<dbReference type="EMBL" id="BK016237">
    <property type="protein sequence ID" value="DAG04064.1"/>
    <property type="molecule type" value="Genomic_DNA"/>
</dbReference>
<feature type="compositionally biased region" description="Basic and acidic residues" evidence="1">
    <location>
        <begin position="157"/>
        <end position="176"/>
    </location>
</feature>
<protein>
    <submittedName>
        <fullName evidence="2">Uncharacterized protein</fullName>
    </submittedName>
</protein>
<feature type="compositionally biased region" description="Pro residues" evidence="1">
    <location>
        <begin position="124"/>
        <end position="137"/>
    </location>
</feature>
<feature type="region of interest" description="Disordered" evidence="1">
    <location>
        <begin position="121"/>
        <end position="176"/>
    </location>
</feature>
<name>A0A8S5VBJ8_9CAUD</name>
<evidence type="ECO:0000313" key="2">
    <source>
        <dbReference type="EMBL" id="DAG04064.1"/>
    </source>
</evidence>
<feature type="compositionally biased region" description="Low complexity" evidence="1">
    <location>
        <begin position="138"/>
        <end position="149"/>
    </location>
</feature>
<evidence type="ECO:0000256" key="1">
    <source>
        <dbReference type="SAM" id="MobiDB-lite"/>
    </source>
</evidence>
<accession>A0A8S5VBJ8</accession>
<sequence>MKAQESRCHDCPYAVENSTSKKLQNLKKSYTNVLLYPKTNGDLFVRNVMHNYTDEDLNRFISFEYHCLRIDGRIVNFTKRGFVLTAWKITNLDKERMKSEVQKMFEEVMRLQTMTTYGMYSNPPQMPDTPVPTPTNPTTPITNSTNVTNASDTNIVDDSKANYKDTDSIYKEDSNK</sequence>